<name>I0YQ99_COCSC</name>
<evidence type="ECO:0000313" key="3">
    <source>
        <dbReference type="Proteomes" id="UP000007264"/>
    </source>
</evidence>
<gene>
    <name evidence="2" type="ORF">COCSUDRAFT_67427</name>
</gene>
<keyword evidence="1" id="KW-0175">Coiled coil</keyword>
<dbReference type="GeneID" id="17038544"/>
<feature type="coiled-coil region" evidence="1">
    <location>
        <begin position="137"/>
        <end position="164"/>
    </location>
</feature>
<organism evidence="2 3">
    <name type="scientific">Coccomyxa subellipsoidea (strain C-169)</name>
    <name type="common">Green microalga</name>
    <dbReference type="NCBI Taxonomy" id="574566"/>
    <lineage>
        <taxon>Eukaryota</taxon>
        <taxon>Viridiplantae</taxon>
        <taxon>Chlorophyta</taxon>
        <taxon>core chlorophytes</taxon>
        <taxon>Trebouxiophyceae</taxon>
        <taxon>Trebouxiophyceae incertae sedis</taxon>
        <taxon>Coccomyxaceae</taxon>
        <taxon>Coccomyxa</taxon>
        <taxon>Coccomyxa subellipsoidea</taxon>
    </lineage>
</organism>
<dbReference type="RefSeq" id="XP_005645112.1">
    <property type="nucleotide sequence ID" value="XM_005645055.1"/>
</dbReference>
<proteinExistence type="predicted"/>
<evidence type="ECO:0000313" key="2">
    <source>
        <dbReference type="EMBL" id="EIE20568.1"/>
    </source>
</evidence>
<dbReference type="AlphaFoldDB" id="I0YQ99"/>
<comment type="caution">
    <text evidence="2">The sequence shown here is derived from an EMBL/GenBank/DDBJ whole genome shotgun (WGS) entry which is preliminary data.</text>
</comment>
<reference evidence="2 3" key="1">
    <citation type="journal article" date="2012" name="Genome Biol.">
        <title>The genome of the polar eukaryotic microalga coccomyxa subellipsoidea reveals traits of cold adaptation.</title>
        <authorList>
            <person name="Blanc G."/>
            <person name="Agarkova I."/>
            <person name="Grimwood J."/>
            <person name="Kuo A."/>
            <person name="Brueggeman A."/>
            <person name="Dunigan D."/>
            <person name="Gurnon J."/>
            <person name="Ladunga I."/>
            <person name="Lindquist E."/>
            <person name="Lucas S."/>
            <person name="Pangilinan J."/>
            <person name="Proschold T."/>
            <person name="Salamov A."/>
            <person name="Schmutz J."/>
            <person name="Weeks D."/>
            <person name="Yamada T."/>
            <person name="Claverie J.M."/>
            <person name="Grigoriev I."/>
            <person name="Van Etten J."/>
            <person name="Lomsadze A."/>
            <person name="Borodovsky M."/>
        </authorList>
    </citation>
    <scope>NUCLEOTIDE SEQUENCE [LARGE SCALE GENOMIC DNA]</scope>
    <source>
        <strain evidence="2 3">C-169</strain>
    </source>
</reference>
<accession>I0YQ99</accession>
<evidence type="ECO:0000256" key="1">
    <source>
        <dbReference type="SAM" id="Coils"/>
    </source>
</evidence>
<keyword evidence="3" id="KW-1185">Reference proteome</keyword>
<dbReference type="Proteomes" id="UP000007264">
    <property type="component" value="Unassembled WGS sequence"/>
</dbReference>
<protein>
    <submittedName>
        <fullName evidence="2">Uncharacterized protein</fullName>
    </submittedName>
</protein>
<dbReference type="OrthoDB" id="10420635at2759"/>
<sequence>MDSISAAHMNSRSPLGLSSRQLQPLLLPAHRKPVSQASWDRLTSRRYLRGDSRCEALHLPQDWLERVGEEDWSFGQQKLVQAKSQSKGLSAHLLNAAFKALYLGLRLTHLAVQMAHHIVADIRRALWWQERTVRARAEVAARKRQAEQQRLQSLRRDQENSMRQAVYDAQFSRVMQTMDDPSIPLEQKWPAIAEQCSRKEEFRNGLSQLFKLAEESSEVMQSATKNPAAFWKSEHTMSVIAQEEALKRQLYLQMLHGAGI</sequence>
<dbReference type="EMBL" id="AGSI01000015">
    <property type="protein sequence ID" value="EIE20568.1"/>
    <property type="molecule type" value="Genomic_DNA"/>
</dbReference>
<dbReference type="KEGG" id="csl:COCSUDRAFT_67427"/>